<reference evidence="5" key="1">
    <citation type="submission" date="2017-05" db="EMBL/GenBank/DDBJ databases">
        <title>Dechlorination kinetics govern the competition between two new strains of the genus Sulfurospirillum.</title>
        <authorList>
            <person name="Buttet G.F."/>
            <person name="Murray A.M."/>
            <person name="Goris T."/>
            <person name="Burion M."/>
            <person name="Lin B."/>
            <person name="Rolle M."/>
            <person name="Maillard J."/>
        </authorList>
    </citation>
    <scope>NUCLEOTIDE SEQUENCE [LARGE SCALE GENOMIC DNA]</scope>
    <source>
        <strain evidence="5">SL2-1</strain>
    </source>
</reference>
<dbReference type="SUPFAM" id="SSF55785">
    <property type="entry name" value="PYP-like sensor domain (PAS domain)"/>
    <property type="match status" value="1"/>
</dbReference>
<dbReference type="PROSITE" id="PS50883">
    <property type="entry name" value="EAL"/>
    <property type="match status" value="1"/>
</dbReference>
<evidence type="ECO:0000259" key="3">
    <source>
        <dbReference type="PROSITE" id="PS50887"/>
    </source>
</evidence>
<dbReference type="InterPro" id="IPR000160">
    <property type="entry name" value="GGDEF_dom"/>
</dbReference>
<dbReference type="InterPro" id="IPR035965">
    <property type="entry name" value="PAS-like_dom_sf"/>
</dbReference>
<organism evidence="4 5">
    <name type="scientific">Sulfurospirillum diekertiae</name>
    <dbReference type="NCBI Taxonomy" id="1854492"/>
    <lineage>
        <taxon>Bacteria</taxon>
        <taxon>Pseudomonadati</taxon>
        <taxon>Campylobacterota</taxon>
        <taxon>Epsilonproteobacteria</taxon>
        <taxon>Campylobacterales</taxon>
        <taxon>Sulfurospirillaceae</taxon>
        <taxon>Sulfurospirillum</taxon>
    </lineage>
</organism>
<dbReference type="Pfam" id="PF13426">
    <property type="entry name" value="PAS_9"/>
    <property type="match status" value="1"/>
</dbReference>
<dbReference type="InterPro" id="IPR000700">
    <property type="entry name" value="PAS-assoc_C"/>
</dbReference>
<dbReference type="InterPro" id="IPR043128">
    <property type="entry name" value="Rev_trsase/Diguanyl_cyclase"/>
</dbReference>
<dbReference type="NCBIfam" id="TIGR00254">
    <property type="entry name" value="GGDEF"/>
    <property type="match status" value="1"/>
</dbReference>
<protein>
    <submittedName>
        <fullName evidence="4">Signaling protein</fullName>
    </submittedName>
</protein>
<dbReference type="SUPFAM" id="SSF55073">
    <property type="entry name" value="Nucleotide cyclase"/>
    <property type="match status" value="1"/>
</dbReference>
<feature type="domain" description="PAC" evidence="1">
    <location>
        <begin position="142"/>
        <end position="193"/>
    </location>
</feature>
<evidence type="ECO:0000313" key="4">
    <source>
        <dbReference type="EMBL" id="ARU49956.1"/>
    </source>
</evidence>
<dbReference type="CDD" id="cd00130">
    <property type="entry name" value="PAS"/>
    <property type="match status" value="1"/>
</dbReference>
<dbReference type="SUPFAM" id="SSF141868">
    <property type="entry name" value="EAL domain-like"/>
    <property type="match status" value="1"/>
</dbReference>
<dbReference type="SMART" id="SM00267">
    <property type="entry name" value="GGDEF"/>
    <property type="match status" value="1"/>
</dbReference>
<dbReference type="InterPro" id="IPR029787">
    <property type="entry name" value="Nucleotide_cyclase"/>
</dbReference>
<keyword evidence="5" id="KW-1185">Reference proteome</keyword>
<evidence type="ECO:0000259" key="2">
    <source>
        <dbReference type="PROSITE" id="PS50883"/>
    </source>
</evidence>
<proteinExistence type="predicted"/>
<dbReference type="InterPro" id="IPR052155">
    <property type="entry name" value="Biofilm_reg_signaling"/>
</dbReference>
<dbReference type="CDD" id="cd01949">
    <property type="entry name" value="GGDEF"/>
    <property type="match status" value="1"/>
</dbReference>
<name>A0A1Y0HQZ5_9BACT</name>
<dbReference type="Pfam" id="PF00990">
    <property type="entry name" value="GGDEF"/>
    <property type="match status" value="1"/>
</dbReference>
<dbReference type="InterPro" id="IPR035919">
    <property type="entry name" value="EAL_sf"/>
</dbReference>
<dbReference type="InterPro" id="IPR001633">
    <property type="entry name" value="EAL_dom"/>
</dbReference>
<sequence length="418" mass="48049">MKEMSNLEALQPTLREKAEYLFFKKVNLQKKENSLEMIQKVLQELCIHQIELEMQNEELLQSKEELYSVKERYFDLYEQAPIGYCTLSEEGKILQANLTMATLLVLPRGKLLGQSIKTFISRENQDTWYLYLQKLLKTHKTEPCELQMAKGDGTLFWAHLDVSIQHDVHGVVALHLMLSDISSQKEAQIEFEATVYTLAYYDVLTQLPNRRLVQDRLVQAIGAVARSGLYGALLFIDVDYFKSLNDTRGHDVGDLLLIEIANRLRSNIRFGDTVGRQGGDEFIILLSNLSVESTEAAAMALQFGRKIYEIFEKPFDLNGFEYNCKISTGISLFQKDSSIEELFKYVDIALYHAKEAGRNTLRFFDPKMQEAINLRTTLESDLHSAIAFQEFCLYYQPQVDKVGHCTGVEALIRWNHPK</sequence>
<dbReference type="NCBIfam" id="TIGR00229">
    <property type="entry name" value="sensory_box"/>
    <property type="match status" value="1"/>
</dbReference>
<dbReference type="Gene3D" id="3.20.20.450">
    <property type="entry name" value="EAL domain"/>
    <property type="match status" value="1"/>
</dbReference>
<evidence type="ECO:0000313" key="5">
    <source>
        <dbReference type="Proteomes" id="UP000196005"/>
    </source>
</evidence>
<dbReference type="Gene3D" id="3.30.70.270">
    <property type="match status" value="1"/>
</dbReference>
<feature type="domain" description="GGDEF" evidence="3">
    <location>
        <begin position="229"/>
        <end position="366"/>
    </location>
</feature>
<dbReference type="EMBL" id="CP021416">
    <property type="protein sequence ID" value="ARU49956.1"/>
    <property type="molecule type" value="Genomic_DNA"/>
</dbReference>
<dbReference type="Proteomes" id="UP000196005">
    <property type="component" value="Chromosome"/>
</dbReference>
<dbReference type="RefSeq" id="WP_087439629.1">
    <property type="nucleotide sequence ID" value="NZ_CP021416.1"/>
</dbReference>
<feature type="domain" description="EAL" evidence="2">
    <location>
        <begin position="375"/>
        <end position="418"/>
    </location>
</feature>
<dbReference type="Gene3D" id="3.30.450.20">
    <property type="entry name" value="PAS domain"/>
    <property type="match status" value="1"/>
</dbReference>
<dbReference type="PANTHER" id="PTHR44757:SF2">
    <property type="entry name" value="BIOFILM ARCHITECTURE MAINTENANCE PROTEIN MBAA"/>
    <property type="match status" value="1"/>
</dbReference>
<dbReference type="SMART" id="SM00091">
    <property type="entry name" value="PAS"/>
    <property type="match status" value="1"/>
</dbReference>
<dbReference type="KEGG" id="suls:Sdiek1_2813"/>
<dbReference type="AlphaFoldDB" id="A0A1Y0HQZ5"/>
<dbReference type="PROSITE" id="PS50887">
    <property type="entry name" value="GGDEF"/>
    <property type="match status" value="1"/>
</dbReference>
<evidence type="ECO:0000259" key="1">
    <source>
        <dbReference type="PROSITE" id="PS50113"/>
    </source>
</evidence>
<dbReference type="PANTHER" id="PTHR44757">
    <property type="entry name" value="DIGUANYLATE CYCLASE DGCP"/>
    <property type="match status" value="1"/>
</dbReference>
<dbReference type="InterPro" id="IPR000014">
    <property type="entry name" value="PAS"/>
</dbReference>
<accession>A0A1Y0HQZ5</accession>
<gene>
    <name evidence="4" type="ORF">Sdiek1_2813</name>
</gene>
<dbReference type="PROSITE" id="PS50113">
    <property type="entry name" value="PAC"/>
    <property type="match status" value="1"/>
</dbReference>